<dbReference type="PANTHER" id="PTHR20275:SF0">
    <property type="entry name" value="NAD KINASE"/>
    <property type="match status" value="1"/>
</dbReference>
<dbReference type="Gene3D" id="2.60.200.30">
    <property type="entry name" value="Probable inorganic polyphosphate/atp-NAD kinase, domain 2"/>
    <property type="match status" value="1"/>
</dbReference>
<reference evidence="5" key="1">
    <citation type="journal article" date="2014" name="Front. Microbiol.">
        <title>High frequency of phylogenetically diverse reductive dehalogenase-homologous genes in deep subseafloor sedimentary metagenomes.</title>
        <authorList>
            <person name="Kawai M."/>
            <person name="Futagami T."/>
            <person name="Toyoda A."/>
            <person name="Takaki Y."/>
            <person name="Nishi S."/>
            <person name="Hori S."/>
            <person name="Arai W."/>
            <person name="Tsubouchi T."/>
            <person name="Morono Y."/>
            <person name="Uchiyama I."/>
            <person name="Ito T."/>
            <person name="Fujiyama A."/>
            <person name="Inagaki F."/>
            <person name="Takami H."/>
        </authorList>
    </citation>
    <scope>NUCLEOTIDE SEQUENCE</scope>
    <source>
        <strain evidence="5">Expedition CK06-06</strain>
    </source>
</reference>
<dbReference type="SUPFAM" id="SSF111331">
    <property type="entry name" value="NAD kinase/diacylglycerol kinase-like"/>
    <property type="match status" value="1"/>
</dbReference>
<dbReference type="GO" id="GO:0003951">
    <property type="term" value="F:NAD+ kinase activity"/>
    <property type="evidence" value="ECO:0007669"/>
    <property type="project" value="InterPro"/>
</dbReference>
<proteinExistence type="inferred from homology"/>
<protein>
    <recommendedName>
        <fullName evidence="6">NAD kinase</fullName>
    </recommendedName>
</protein>
<dbReference type="Pfam" id="PF01513">
    <property type="entry name" value="NAD_kinase"/>
    <property type="match status" value="1"/>
</dbReference>
<dbReference type="InterPro" id="IPR017438">
    <property type="entry name" value="ATP-NAD_kinase_N"/>
</dbReference>
<dbReference type="InterPro" id="IPR002504">
    <property type="entry name" value="NADK"/>
</dbReference>
<keyword evidence="1" id="KW-0808">Transferase</keyword>
<keyword evidence="3" id="KW-0521">NADP</keyword>
<keyword evidence="2" id="KW-0418">Kinase</keyword>
<keyword evidence="4" id="KW-0520">NAD</keyword>
<dbReference type="Gene3D" id="3.40.50.10330">
    <property type="entry name" value="Probable inorganic polyphosphate/atp-NAD kinase, domain 1"/>
    <property type="match status" value="1"/>
</dbReference>
<dbReference type="InterPro" id="IPR017437">
    <property type="entry name" value="ATP-NAD_kinase_PpnK-typ_C"/>
</dbReference>
<evidence type="ECO:0000256" key="1">
    <source>
        <dbReference type="ARBA" id="ARBA00022679"/>
    </source>
</evidence>
<dbReference type="EMBL" id="BARV01002746">
    <property type="protein sequence ID" value="GAH95662.1"/>
    <property type="molecule type" value="Genomic_DNA"/>
</dbReference>
<dbReference type="InterPro" id="IPR016064">
    <property type="entry name" value="NAD/diacylglycerol_kinase_sf"/>
</dbReference>
<evidence type="ECO:0000256" key="2">
    <source>
        <dbReference type="ARBA" id="ARBA00022777"/>
    </source>
</evidence>
<gene>
    <name evidence="5" type="ORF">S06H3_06922</name>
</gene>
<name>X1JNL7_9ZZZZ</name>
<evidence type="ECO:0000256" key="4">
    <source>
        <dbReference type="ARBA" id="ARBA00023027"/>
    </source>
</evidence>
<comment type="caution">
    <text evidence="5">The sequence shown here is derived from an EMBL/GenBank/DDBJ whole genome shotgun (WGS) entry which is preliminary data.</text>
</comment>
<dbReference type="HAMAP" id="MF_00361">
    <property type="entry name" value="NAD_kinase"/>
    <property type="match status" value="1"/>
</dbReference>
<evidence type="ECO:0000256" key="3">
    <source>
        <dbReference type="ARBA" id="ARBA00022857"/>
    </source>
</evidence>
<sequence>FLRASKYSFKREIPILGINVGSLGFLNVVDTCNMYSAIDKVLKDRYEIEERMLLEGKFFKNDKLLENTGLPYLALNEFAITRSMLGKIIKFEIIVNGISIKNFAADGIIISTPTGSTAYSLSAGGPIVEPKSEIIIITPVCPHTLLSRSVILSPDNKIEIIINSRNDKDSVSVDGKTMPVSIRPDYIFKIKKSKLKLNLITFSKDIFFKVFKEKFIERI</sequence>
<evidence type="ECO:0000313" key="5">
    <source>
        <dbReference type="EMBL" id="GAH95662.1"/>
    </source>
</evidence>
<dbReference type="Pfam" id="PF20143">
    <property type="entry name" value="NAD_kinase_C"/>
    <property type="match status" value="1"/>
</dbReference>
<feature type="non-terminal residue" evidence="5">
    <location>
        <position position="1"/>
    </location>
</feature>
<accession>X1JNL7</accession>
<dbReference type="PANTHER" id="PTHR20275">
    <property type="entry name" value="NAD KINASE"/>
    <property type="match status" value="1"/>
</dbReference>
<dbReference type="GO" id="GO:0019674">
    <property type="term" value="P:NAD+ metabolic process"/>
    <property type="evidence" value="ECO:0007669"/>
    <property type="project" value="InterPro"/>
</dbReference>
<dbReference type="GO" id="GO:0006741">
    <property type="term" value="P:NADP+ biosynthetic process"/>
    <property type="evidence" value="ECO:0007669"/>
    <property type="project" value="InterPro"/>
</dbReference>
<evidence type="ECO:0008006" key="6">
    <source>
        <dbReference type="Google" id="ProtNLM"/>
    </source>
</evidence>
<dbReference type="AlphaFoldDB" id="X1JNL7"/>
<organism evidence="5">
    <name type="scientific">marine sediment metagenome</name>
    <dbReference type="NCBI Taxonomy" id="412755"/>
    <lineage>
        <taxon>unclassified sequences</taxon>
        <taxon>metagenomes</taxon>
        <taxon>ecological metagenomes</taxon>
    </lineage>
</organism>